<reference evidence="3 4" key="1">
    <citation type="journal article" date="2019" name="Int. J. Syst. Evol. Microbiol.">
        <title>The Global Catalogue of Microorganisms (GCM) 10K type strain sequencing project: providing services to taxonomists for standard genome sequencing and annotation.</title>
        <authorList>
            <consortium name="The Broad Institute Genomics Platform"/>
            <consortium name="The Broad Institute Genome Sequencing Center for Infectious Disease"/>
            <person name="Wu L."/>
            <person name="Ma J."/>
        </authorList>
    </citation>
    <scope>NUCLEOTIDE SEQUENCE [LARGE SCALE GENOMIC DNA]</scope>
    <source>
        <strain evidence="3 4">LMG 29247</strain>
    </source>
</reference>
<dbReference type="InterPro" id="IPR055995">
    <property type="entry name" value="DUF7573"/>
</dbReference>
<gene>
    <name evidence="3" type="ORF">ACFQE6_13255</name>
</gene>
<dbReference type="Pfam" id="PF24458">
    <property type="entry name" value="DUF7573"/>
    <property type="match status" value="1"/>
</dbReference>
<comment type="caution">
    <text evidence="3">The sequence shown here is derived from an EMBL/GenBank/DDBJ whole genome shotgun (WGS) entry which is preliminary data.</text>
</comment>
<evidence type="ECO:0000313" key="4">
    <source>
        <dbReference type="Proteomes" id="UP001596383"/>
    </source>
</evidence>
<dbReference type="EMBL" id="JBHSWV010000201">
    <property type="protein sequence ID" value="MFC6765918.1"/>
    <property type="molecule type" value="Genomic_DNA"/>
</dbReference>
<accession>A0ABD5SR41</accession>
<evidence type="ECO:0000313" key="3">
    <source>
        <dbReference type="EMBL" id="MFC6765918.1"/>
    </source>
</evidence>
<sequence length="117" mass="12010">MTDDATLSDFASDATDESDDDSRTDGDSTAGVDDEPAPETAADPAPETAADPAPDANAGPASGVDSDAPSADADDSTGEAEHSTYAWGEFDCSQCDGATDRVWRSDGDLVCPDCKEW</sequence>
<organism evidence="3 4">
    <name type="scientific">Natrinema soli</name>
    <dbReference type="NCBI Taxonomy" id="1930624"/>
    <lineage>
        <taxon>Archaea</taxon>
        <taxon>Methanobacteriati</taxon>
        <taxon>Methanobacteriota</taxon>
        <taxon>Stenosarchaea group</taxon>
        <taxon>Halobacteria</taxon>
        <taxon>Halobacteriales</taxon>
        <taxon>Natrialbaceae</taxon>
        <taxon>Natrinema</taxon>
    </lineage>
</organism>
<feature type="region of interest" description="Disordered" evidence="1">
    <location>
        <begin position="1"/>
        <end position="87"/>
    </location>
</feature>
<dbReference type="AlphaFoldDB" id="A0ABD5SR41"/>
<dbReference type="RefSeq" id="WP_273738911.1">
    <property type="nucleotide sequence ID" value="NZ_JAQIVI010000201.1"/>
</dbReference>
<feature type="compositionally biased region" description="Low complexity" evidence="1">
    <location>
        <begin position="38"/>
        <end position="71"/>
    </location>
</feature>
<keyword evidence="4" id="KW-1185">Reference proteome</keyword>
<name>A0ABD5SR41_9EURY</name>
<dbReference type="Proteomes" id="UP001596383">
    <property type="component" value="Unassembled WGS sequence"/>
</dbReference>
<feature type="domain" description="DUF7573" evidence="2">
    <location>
        <begin position="82"/>
        <end position="117"/>
    </location>
</feature>
<evidence type="ECO:0000256" key="1">
    <source>
        <dbReference type="SAM" id="MobiDB-lite"/>
    </source>
</evidence>
<evidence type="ECO:0000259" key="2">
    <source>
        <dbReference type="Pfam" id="PF24458"/>
    </source>
</evidence>
<proteinExistence type="predicted"/>
<protein>
    <recommendedName>
        <fullName evidence="2">DUF7573 domain-containing protein</fullName>
    </recommendedName>
</protein>